<accession>A0AAV5AS22</accession>
<proteinExistence type="predicted"/>
<dbReference type="AlphaFoldDB" id="A0AAV5AS22"/>
<evidence type="ECO:0000313" key="1">
    <source>
        <dbReference type="EMBL" id="GJJ15478.1"/>
    </source>
</evidence>
<evidence type="ECO:0000313" key="2">
    <source>
        <dbReference type="Proteomes" id="UP001050691"/>
    </source>
</evidence>
<comment type="caution">
    <text evidence="1">The sequence shown here is derived from an EMBL/GenBank/DDBJ whole genome shotgun (WGS) entry which is preliminary data.</text>
</comment>
<name>A0AAV5AS22_9AGAM</name>
<dbReference type="Proteomes" id="UP001050691">
    <property type="component" value="Unassembled WGS sequence"/>
</dbReference>
<dbReference type="EMBL" id="BPWL01000011">
    <property type="protein sequence ID" value="GJJ15478.1"/>
    <property type="molecule type" value="Genomic_DNA"/>
</dbReference>
<keyword evidence="2" id="KW-1185">Reference proteome</keyword>
<reference evidence="1" key="1">
    <citation type="submission" date="2021-10" db="EMBL/GenBank/DDBJ databases">
        <title>De novo Genome Assembly of Clathrus columnatus (Basidiomycota, Fungi) Using Illumina and Nanopore Sequence Data.</title>
        <authorList>
            <person name="Ogiso-Tanaka E."/>
            <person name="Itagaki H."/>
            <person name="Hosoya T."/>
            <person name="Hosaka K."/>
        </authorList>
    </citation>
    <scope>NUCLEOTIDE SEQUENCE</scope>
    <source>
        <strain evidence="1">MO-923</strain>
    </source>
</reference>
<sequence length="111" mass="12741">MWSCLNCYVGRNLTGETISAGLRNTSQIAFKKLFNHVDPDRIVGEHYVVPVPSIMFKHQETLWPLPIQQFFGDMRRLIHTMRAEESGYGQVTHEELLVVLDKVIASLRRAS</sequence>
<gene>
    <name evidence="1" type="ORF">Clacol_009756</name>
</gene>
<organism evidence="1 2">
    <name type="scientific">Clathrus columnatus</name>
    <dbReference type="NCBI Taxonomy" id="1419009"/>
    <lineage>
        <taxon>Eukaryota</taxon>
        <taxon>Fungi</taxon>
        <taxon>Dikarya</taxon>
        <taxon>Basidiomycota</taxon>
        <taxon>Agaricomycotina</taxon>
        <taxon>Agaricomycetes</taxon>
        <taxon>Phallomycetidae</taxon>
        <taxon>Phallales</taxon>
        <taxon>Clathraceae</taxon>
        <taxon>Clathrus</taxon>
    </lineage>
</organism>
<protein>
    <submittedName>
        <fullName evidence="1">Uncharacterized protein</fullName>
    </submittedName>
</protein>